<organism evidence="2 3">
    <name type="scientific">Algivirga pacifica</name>
    <dbReference type="NCBI Taxonomy" id="1162670"/>
    <lineage>
        <taxon>Bacteria</taxon>
        <taxon>Pseudomonadati</taxon>
        <taxon>Bacteroidota</taxon>
        <taxon>Cytophagia</taxon>
        <taxon>Cytophagales</taxon>
        <taxon>Flammeovirgaceae</taxon>
        <taxon>Algivirga</taxon>
    </lineage>
</organism>
<keyword evidence="1" id="KW-1133">Transmembrane helix</keyword>
<evidence type="ECO:0000313" key="2">
    <source>
        <dbReference type="EMBL" id="GAA4839580.1"/>
    </source>
</evidence>
<evidence type="ECO:0000313" key="3">
    <source>
        <dbReference type="Proteomes" id="UP001500298"/>
    </source>
</evidence>
<dbReference type="RefSeq" id="WP_345372459.1">
    <property type="nucleotide sequence ID" value="NZ_BAABJX010000038.1"/>
</dbReference>
<evidence type="ECO:0008006" key="4">
    <source>
        <dbReference type="Google" id="ProtNLM"/>
    </source>
</evidence>
<comment type="caution">
    <text evidence="2">The sequence shown here is derived from an EMBL/GenBank/DDBJ whole genome shotgun (WGS) entry which is preliminary data.</text>
</comment>
<proteinExistence type="predicted"/>
<feature type="transmembrane region" description="Helical" evidence="1">
    <location>
        <begin position="15"/>
        <end position="36"/>
    </location>
</feature>
<accession>A0ABP9DEC2</accession>
<gene>
    <name evidence="2" type="ORF">GCM10023331_25970</name>
</gene>
<reference evidence="3" key="1">
    <citation type="journal article" date="2019" name="Int. J. Syst. Evol. Microbiol.">
        <title>The Global Catalogue of Microorganisms (GCM) 10K type strain sequencing project: providing services to taxonomists for standard genome sequencing and annotation.</title>
        <authorList>
            <consortium name="The Broad Institute Genomics Platform"/>
            <consortium name="The Broad Institute Genome Sequencing Center for Infectious Disease"/>
            <person name="Wu L."/>
            <person name="Ma J."/>
        </authorList>
    </citation>
    <scope>NUCLEOTIDE SEQUENCE [LARGE SCALE GENOMIC DNA]</scope>
    <source>
        <strain evidence="3">JCM 18326</strain>
    </source>
</reference>
<dbReference type="EMBL" id="BAABJX010000038">
    <property type="protein sequence ID" value="GAA4839580.1"/>
    <property type="molecule type" value="Genomic_DNA"/>
</dbReference>
<evidence type="ECO:0000256" key="1">
    <source>
        <dbReference type="SAM" id="Phobius"/>
    </source>
</evidence>
<keyword evidence="1" id="KW-0472">Membrane</keyword>
<keyword evidence="1" id="KW-0812">Transmembrane</keyword>
<name>A0ABP9DEC2_9BACT</name>
<sequence length="178" mass="20891">MKEIFNKILEEPKAIIALCAVIISLISLVLSIVTAYQNRKNSRLGVRPLAYIYPPDYEDRIAVIIQNKGTGPLITKELKFTRDNNEKKSYLIDFMPDLEDGYYWETFSKASKIILRPSEEKTLLEFKGDINDPKFIKQRDEIREALSKVQLKMKYTSIFNEKKPFKLDYKLTWFGRNK</sequence>
<protein>
    <recommendedName>
        <fullName evidence="4">DUF2393 domain-containing protein</fullName>
    </recommendedName>
</protein>
<dbReference type="Proteomes" id="UP001500298">
    <property type="component" value="Unassembled WGS sequence"/>
</dbReference>
<keyword evidence="3" id="KW-1185">Reference proteome</keyword>